<dbReference type="InterPro" id="IPR023540">
    <property type="entry name" value="PPAT_arch"/>
</dbReference>
<dbReference type="Gene3D" id="3.40.50.620">
    <property type="entry name" value="HUPs"/>
    <property type="match status" value="1"/>
</dbReference>
<evidence type="ECO:0000313" key="9">
    <source>
        <dbReference type="EMBL" id="PWR75035.1"/>
    </source>
</evidence>
<keyword evidence="1 7" id="KW-0963">Cytoplasm</keyword>
<dbReference type="InterPro" id="IPR014729">
    <property type="entry name" value="Rossmann-like_a/b/a_fold"/>
</dbReference>
<reference evidence="9 10" key="1">
    <citation type="submission" date="2018-05" db="EMBL/GenBank/DDBJ databases">
        <title>Draft genome of Methanospirillum stamsii Pt1.</title>
        <authorList>
            <person name="Dueholm M.S."/>
            <person name="Nielsen P.H."/>
            <person name="Bakmann L.F."/>
            <person name="Otzen D.E."/>
        </authorList>
    </citation>
    <scope>NUCLEOTIDE SEQUENCE [LARGE SCALE GENOMIC DNA]</scope>
    <source>
        <strain evidence="9 10">Pt1</strain>
    </source>
</reference>
<comment type="subcellular location">
    <subcellularLocation>
        <location evidence="7">Cytoplasm</location>
    </subcellularLocation>
</comment>
<comment type="catalytic activity">
    <reaction evidence="7">
        <text>(R)-4'-phosphopantetheine + ATP + H(+) = 3'-dephospho-CoA + diphosphate</text>
        <dbReference type="Rhea" id="RHEA:19801"/>
        <dbReference type="ChEBI" id="CHEBI:15378"/>
        <dbReference type="ChEBI" id="CHEBI:30616"/>
        <dbReference type="ChEBI" id="CHEBI:33019"/>
        <dbReference type="ChEBI" id="CHEBI:57328"/>
        <dbReference type="ChEBI" id="CHEBI:61723"/>
        <dbReference type="EC" id="2.7.7.3"/>
    </reaction>
</comment>
<dbReference type="GO" id="GO:0005524">
    <property type="term" value="F:ATP binding"/>
    <property type="evidence" value="ECO:0007669"/>
    <property type="project" value="UniProtKB-KW"/>
</dbReference>
<dbReference type="GeneID" id="97611081"/>
<dbReference type="SUPFAM" id="SSF52374">
    <property type="entry name" value="Nucleotidylyl transferase"/>
    <property type="match status" value="1"/>
</dbReference>
<sequence length="158" mass="18202">MKIMVGGTFDPLHDGHRLLIKRAFDLASPDGKVIIGLTNDTFANRKVHPIHPYNERYKDLVRCITSLNTDVPWEIEELHDQYGSSLDTDFDALVVSEETFPVGKNINHLRRERGKPCVEIHMIRCVLAEDGRWISSTRIWRGEIDIHGKIIQKEEKSE</sequence>
<dbReference type="UniPathway" id="UPA00241"/>
<organism evidence="9 10">
    <name type="scientific">Methanospirillum stamsii</name>
    <dbReference type="NCBI Taxonomy" id="1277351"/>
    <lineage>
        <taxon>Archaea</taxon>
        <taxon>Methanobacteriati</taxon>
        <taxon>Methanobacteriota</taxon>
        <taxon>Stenosarchaea group</taxon>
        <taxon>Methanomicrobia</taxon>
        <taxon>Methanomicrobiales</taxon>
        <taxon>Methanospirillaceae</taxon>
        <taxon>Methanospirillum</taxon>
    </lineage>
</organism>
<dbReference type="Pfam" id="PF01467">
    <property type="entry name" value="CTP_transf_like"/>
    <property type="match status" value="1"/>
</dbReference>
<comment type="function">
    <text evidence="7">Reversibly transfers an adenylyl group from ATP to 4'-phosphopantetheine, yielding dephospho-CoA (dPCoA) and pyrophosphate.</text>
</comment>
<evidence type="ECO:0000256" key="7">
    <source>
        <dbReference type="HAMAP-Rule" id="MF_00647"/>
    </source>
</evidence>
<dbReference type="HAMAP" id="MF_00647">
    <property type="entry name" value="PPAT_arch"/>
    <property type="match status" value="1"/>
</dbReference>
<keyword evidence="4 7" id="KW-0547">Nucleotide-binding</keyword>
<dbReference type="NCBIfam" id="TIGR00125">
    <property type="entry name" value="cyt_tran_rel"/>
    <property type="match status" value="1"/>
</dbReference>
<evidence type="ECO:0000256" key="3">
    <source>
        <dbReference type="ARBA" id="ARBA00022695"/>
    </source>
</evidence>
<comment type="pathway">
    <text evidence="7">Cofactor biosynthesis; coenzyme A biosynthesis.</text>
</comment>
<dbReference type="AlphaFoldDB" id="A0A2V2N8Y3"/>
<gene>
    <name evidence="7" type="primary">coaD</name>
    <name evidence="9" type="ORF">DLD82_07390</name>
</gene>
<keyword evidence="6 7" id="KW-0173">Coenzyme A biosynthesis</keyword>
<feature type="domain" description="Cytidyltransferase-like" evidence="8">
    <location>
        <begin position="4"/>
        <end position="139"/>
    </location>
</feature>
<dbReference type="GO" id="GO:0015937">
    <property type="term" value="P:coenzyme A biosynthetic process"/>
    <property type="evidence" value="ECO:0007669"/>
    <property type="project" value="UniProtKB-UniRule"/>
</dbReference>
<evidence type="ECO:0000259" key="8">
    <source>
        <dbReference type="Pfam" id="PF01467"/>
    </source>
</evidence>
<protein>
    <recommendedName>
        <fullName evidence="7">Phosphopantetheine adenylyltransferase</fullName>
        <ecNumber evidence="7">2.7.7.3</ecNumber>
    </recommendedName>
    <alternativeName>
        <fullName evidence="7">Dephospho-CoA pyrophosphorylase</fullName>
    </alternativeName>
    <alternativeName>
        <fullName evidence="7">Pantetheine-phosphate adenylyltransferase</fullName>
        <shortName evidence="7">PPAT</shortName>
    </alternativeName>
</protein>
<keyword evidence="2 7" id="KW-0808">Transferase</keyword>
<evidence type="ECO:0000313" key="10">
    <source>
        <dbReference type="Proteomes" id="UP000245934"/>
    </source>
</evidence>
<evidence type="ECO:0000256" key="6">
    <source>
        <dbReference type="ARBA" id="ARBA00022993"/>
    </source>
</evidence>
<dbReference type="InterPro" id="IPR004821">
    <property type="entry name" value="Cyt_trans-like"/>
</dbReference>
<evidence type="ECO:0000256" key="4">
    <source>
        <dbReference type="ARBA" id="ARBA00022741"/>
    </source>
</evidence>
<comment type="caution">
    <text evidence="9">The sequence shown here is derived from an EMBL/GenBank/DDBJ whole genome shotgun (WGS) entry which is preliminary data.</text>
</comment>
<evidence type="ECO:0000256" key="1">
    <source>
        <dbReference type="ARBA" id="ARBA00022490"/>
    </source>
</evidence>
<proteinExistence type="inferred from homology"/>
<evidence type="ECO:0000256" key="5">
    <source>
        <dbReference type="ARBA" id="ARBA00022840"/>
    </source>
</evidence>
<dbReference type="RefSeq" id="WP_109940466.1">
    <property type="nucleotide sequence ID" value="NZ_CP176366.1"/>
</dbReference>
<keyword evidence="10" id="KW-1185">Reference proteome</keyword>
<dbReference type="EMBL" id="QGMZ01000014">
    <property type="protein sequence ID" value="PWR75035.1"/>
    <property type="molecule type" value="Genomic_DNA"/>
</dbReference>
<dbReference type="GO" id="GO:0005737">
    <property type="term" value="C:cytoplasm"/>
    <property type="evidence" value="ECO:0007669"/>
    <property type="project" value="UniProtKB-SubCell"/>
</dbReference>
<dbReference type="Proteomes" id="UP000245934">
    <property type="component" value="Unassembled WGS sequence"/>
</dbReference>
<dbReference type="EC" id="2.7.7.3" evidence="7"/>
<comment type="similarity">
    <text evidence="7">Belongs to the eukaryotic CoaD family.</text>
</comment>
<keyword evidence="5 7" id="KW-0067">ATP-binding</keyword>
<dbReference type="GO" id="GO:0004595">
    <property type="term" value="F:pantetheine-phosphate adenylyltransferase activity"/>
    <property type="evidence" value="ECO:0007669"/>
    <property type="project" value="UniProtKB-UniRule"/>
</dbReference>
<dbReference type="NCBIfam" id="NF001985">
    <property type="entry name" value="PRK00777.1"/>
    <property type="match status" value="1"/>
</dbReference>
<name>A0A2V2N8Y3_9EURY</name>
<accession>A0A2V2N8Y3</accession>
<dbReference type="OrthoDB" id="53228at2157"/>
<evidence type="ECO:0000256" key="2">
    <source>
        <dbReference type="ARBA" id="ARBA00022679"/>
    </source>
</evidence>
<keyword evidence="3 7" id="KW-0548">Nucleotidyltransferase</keyword>